<dbReference type="RefSeq" id="WP_090475109.1">
    <property type="nucleotide sequence ID" value="NZ_LT629710.1"/>
</dbReference>
<proteinExistence type="predicted"/>
<feature type="transmembrane region" description="Helical" evidence="1">
    <location>
        <begin position="350"/>
        <end position="367"/>
    </location>
</feature>
<dbReference type="InterPro" id="IPR038731">
    <property type="entry name" value="RgtA/B/C-like"/>
</dbReference>
<keyword evidence="3" id="KW-0328">Glycosyltransferase</keyword>
<evidence type="ECO:0000313" key="4">
    <source>
        <dbReference type="Proteomes" id="UP000198741"/>
    </source>
</evidence>
<dbReference type="Pfam" id="PF13231">
    <property type="entry name" value="PMT_2"/>
    <property type="match status" value="1"/>
</dbReference>
<dbReference type="EMBL" id="LT629710">
    <property type="protein sequence ID" value="SDO52745.1"/>
    <property type="molecule type" value="Genomic_DNA"/>
</dbReference>
<name>A0A1H0K9W2_9ACTN</name>
<keyword evidence="1" id="KW-0472">Membrane</keyword>
<keyword evidence="3" id="KW-0808">Transferase</keyword>
<feature type="transmembrane region" description="Helical" evidence="1">
    <location>
        <begin position="538"/>
        <end position="556"/>
    </location>
</feature>
<feature type="transmembrane region" description="Helical" evidence="1">
    <location>
        <begin position="265"/>
        <end position="281"/>
    </location>
</feature>
<keyword evidence="1" id="KW-0812">Transmembrane</keyword>
<feature type="domain" description="Glycosyltransferase RgtA/B/C/D-like" evidence="2">
    <location>
        <begin position="185"/>
        <end position="323"/>
    </location>
</feature>
<gene>
    <name evidence="3" type="ORF">SAMN04515671_1226</name>
</gene>
<reference evidence="3 4" key="1">
    <citation type="submission" date="2016-10" db="EMBL/GenBank/DDBJ databases">
        <authorList>
            <person name="de Groot N.N."/>
        </authorList>
    </citation>
    <scope>NUCLEOTIDE SEQUENCE [LARGE SCALE GENOMIC DNA]</scope>
    <source>
        <strain evidence="4">P4-7,KCTC 19426,CECT 7604</strain>
    </source>
</reference>
<feature type="transmembrane region" description="Helical" evidence="1">
    <location>
        <begin position="449"/>
        <end position="473"/>
    </location>
</feature>
<accession>A0A1H0K9W2</accession>
<keyword evidence="4" id="KW-1185">Reference proteome</keyword>
<dbReference type="STRING" id="1090615.SAMN04515671_1226"/>
<feature type="transmembrane region" description="Helical" evidence="1">
    <location>
        <begin position="85"/>
        <end position="103"/>
    </location>
</feature>
<evidence type="ECO:0000259" key="2">
    <source>
        <dbReference type="Pfam" id="PF13231"/>
    </source>
</evidence>
<feature type="transmembrane region" description="Helical" evidence="1">
    <location>
        <begin position="387"/>
        <end position="406"/>
    </location>
</feature>
<dbReference type="GO" id="GO:0016757">
    <property type="term" value="F:glycosyltransferase activity"/>
    <property type="evidence" value="ECO:0007669"/>
    <property type="project" value="UniProtKB-KW"/>
</dbReference>
<feature type="transmembrane region" description="Helical" evidence="1">
    <location>
        <begin position="242"/>
        <end position="258"/>
    </location>
</feature>
<dbReference type="OrthoDB" id="5196235at2"/>
<feature type="transmembrane region" description="Helical" evidence="1">
    <location>
        <begin position="215"/>
        <end position="236"/>
    </location>
</feature>
<feature type="transmembrane region" description="Helical" evidence="1">
    <location>
        <begin position="59"/>
        <end position="78"/>
    </location>
</feature>
<keyword evidence="1" id="KW-1133">Transmembrane helix</keyword>
<feature type="transmembrane region" description="Helical" evidence="1">
    <location>
        <begin position="36"/>
        <end position="53"/>
    </location>
</feature>
<feature type="transmembrane region" description="Helical" evidence="1">
    <location>
        <begin position="312"/>
        <end position="330"/>
    </location>
</feature>
<organism evidence="3 4">
    <name type="scientific">Nakamurella panacisegetis</name>
    <dbReference type="NCBI Taxonomy" id="1090615"/>
    <lineage>
        <taxon>Bacteria</taxon>
        <taxon>Bacillati</taxon>
        <taxon>Actinomycetota</taxon>
        <taxon>Actinomycetes</taxon>
        <taxon>Nakamurellales</taxon>
        <taxon>Nakamurellaceae</taxon>
        <taxon>Nakamurella</taxon>
    </lineage>
</organism>
<feature type="transmembrane region" description="Helical" evidence="1">
    <location>
        <begin position="511"/>
        <end position="531"/>
    </location>
</feature>
<feature type="transmembrane region" description="Helical" evidence="1">
    <location>
        <begin position="480"/>
        <end position="499"/>
    </location>
</feature>
<evidence type="ECO:0000313" key="3">
    <source>
        <dbReference type="EMBL" id="SDO52745.1"/>
    </source>
</evidence>
<dbReference type="Proteomes" id="UP000198741">
    <property type="component" value="Chromosome I"/>
</dbReference>
<dbReference type="AlphaFoldDB" id="A0A1H0K9W2"/>
<protein>
    <submittedName>
        <fullName evidence="3">Dolichyl-phosphate-mannose-protein mannosyltransferase</fullName>
    </submittedName>
</protein>
<feature type="transmembrane region" description="Helical" evidence="1">
    <location>
        <begin position="287"/>
        <end position="305"/>
    </location>
</feature>
<evidence type="ECO:0000256" key="1">
    <source>
        <dbReference type="SAM" id="Phobius"/>
    </source>
</evidence>
<sequence length="709" mass="75585">MASPVATLELDPVVPAPRPVIGRRPAAFLVTLPDRLMTWFLTVSVVVSVALLAGQFRPWLVFPVAVVAVILTSRFVPLSPEVNRLAVVGTGVAVLTAIAWYLVQRGHTAQMIGLDRDPAQYTLSALYLMHHASPDVVLDPALPALAAKVPGVMTDFLQGNSGAVNHIQGNDLLPGWLAVFGWLHGAAGVFTGNVAIGALALLSVYALARRILGPLWALAPMALLAVTMPLAAFSRMPYTEPTALIFVCGMSVALWVAIRERSLRLYALSGAFAGATMIARIDGGLTVVAVLSALALLALAPVTAIRRREGRLAMLVFLWGAVPAGALGWLDLAVHSPKYLSGLSGELYPVLAAVPVVLALGLGLSLLRPVTGRLAVWMSDHRKGLTIGAGVVVAIGCVVMVSRPLWLVDHFVKNRDGGDYVGAVAARQKSEGLAIDGTRSYDEMSISWMAWYLGWIVVGAALVGAVLVAVEFCRKRRPELLAMWTVPVLVGLVYLNKIAITPDQIWALRRLLPVVIPMTAIAAAFALRAVVMRLPRTSFRAVGVAVVAFLMIQPATNWGSAMFDSREGVGEYDLVNQICQLSGDGLIVQAGAYPIMGSALPALQELCSDKVVSVSQATPATMAQIAANWKGKGPITVVVFFPESVTWTRPVDGHQPLGKVIFSRWESVISRKPSNLNLQQVSFWLGTLQSNGQVTPLNTAPFPQLLPGS</sequence>
<feature type="transmembrane region" description="Helical" evidence="1">
    <location>
        <begin position="182"/>
        <end position="208"/>
    </location>
</feature>